<dbReference type="SUPFAM" id="SSF88946">
    <property type="entry name" value="Sigma2 domain of RNA polymerase sigma factors"/>
    <property type="match status" value="1"/>
</dbReference>
<evidence type="ECO:0000256" key="2">
    <source>
        <dbReference type="ARBA" id="ARBA00023015"/>
    </source>
</evidence>
<reference evidence="8" key="1">
    <citation type="submission" date="2015-03" db="EMBL/GenBank/DDBJ databases">
        <title>Draft genome sequence of a novel methanotroph (Sn10-6) isolated from flooded ricefield rhizosphere in India.</title>
        <authorList>
            <person name="Pandit P.S."/>
            <person name="Pore S.D."/>
            <person name="Arora P."/>
            <person name="Kapse N.G."/>
            <person name="Dhakephalkar P.K."/>
            <person name="Rahalkar M.C."/>
        </authorList>
    </citation>
    <scope>NUCLEOTIDE SEQUENCE [LARGE SCALE GENOMIC DNA]</scope>
    <source>
        <strain evidence="8">Sn10-6</strain>
    </source>
</reference>
<dbReference type="Proteomes" id="UP000033684">
    <property type="component" value="Unassembled WGS sequence"/>
</dbReference>
<keyword evidence="8" id="KW-1185">Reference proteome</keyword>
<dbReference type="InterPro" id="IPR013324">
    <property type="entry name" value="RNA_pol_sigma_r3/r4-like"/>
</dbReference>
<evidence type="ECO:0000313" key="8">
    <source>
        <dbReference type="Proteomes" id="UP000033684"/>
    </source>
</evidence>
<comment type="similarity">
    <text evidence="1">Belongs to the sigma-70 factor family. ECF subfamily.</text>
</comment>
<dbReference type="InterPro" id="IPR007627">
    <property type="entry name" value="RNA_pol_sigma70_r2"/>
</dbReference>
<organism evidence="7 8">
    <name type="scientific">Methylocucumis oryzae</name>
    <dbReference type="NCBI Taxonomy" id="1632867"/>
    <lineage>
        <taxon>Bacteria</taxon>
        <taxon>Pseudomonadati</taxon>
        <taxon>Pseudomonadota</taxon>
        <taxon>Gammaproteobacteria</taxon>
        <taxon>Methylococcales</taxon>
        <taxon>Methylococcaceae</taxon>
        <taxon>Methylocucumis</taxon>
    </lineage>
</organism>
<dbReference type="NCBIfam" id="TIGR02937">
    <property type="entry name" value="sigma70-ECF"/>
    <property type="match status" value="1"/>
</dbReference>
<keyword evidence="5" id="KW-0804">Transcription</keyword>
<dbReference type="InterPro" id="IPR014284">
    <property type="entry name" value="RNA_pol_sigma-70_dom"/>
</dbReference>
<dbReference type="RefSeq" id="WP_045779467.1">
    <property type="nucleotide sequence ID" value="NZ_LAJX01000120.1"/>
</dbReference>
<evidence type="ECO:0000256" key="4">
    <source>
        <dbReference type="ARBA" id="ARBA00023125"/>
    </source>
</evidence>
<dbReference type="GO" id="GO:0003677">
    <property type="term" value="F:DNA binding"/>
    <property type="evidence" value="ECO:0007669"/>
    <property type="project" value="UniProtKB-KW"/>
</dbReference>
<dbReference type="InterPro" id="IPR013325">
    <property type="entry name" value="RNA_pol_sigma_r2"/>
</dbReference>
<keyword evidence="4" id="KW-0238">DNA-binding</keyword>
<dbReference type="InterPro" id="IPR036388">
    <property type="entry name" value="WH-like_DNA-bd_sf"/>
</dbReference>
<dbReference type="GO" id="GO:0016987">
    <property type="term" value="F:sigma factor activity"/>
    <property type="evidence" value="ECO:0007669"/>
    <property type="project" value="UniProtKB-KW"/>
</dbReference>
<evidence type="ECO:0000256" key="3">
    <source>
        <dbReference type="ARBA" id="ARBA00023082"/>
    </source>
</evidence>
<evidence type="ECO:0000256" key="5">
    <source>
        <dbReference type="ARBA" id="ARBA00023163"/>
    </source>
</evidence>
<keyword evidence="3" id="KW-0731">Sigma factor</keyword>
<accession>A0A0F3IIA1</accession>
<dbReference type="Gene3D" id="1.10.1740.10">
    <property type="match status" value="1"/>
</dbReference>
<dbReference type="GO" id="GO:0006352">
    <property type="term" value="P:DNA-templated transcription initiation"/>
    <property type="evidence" value="ECO:0007669"/>
    <property type="project" value="InterPro"/>
</dbReference>
<dbReference type="SUPFAM" id="SSF88659">
    <property type="entry name" value="Sigma3 and sigma4 domains of RNA polymerase sigma factors"/>
    <property type="match status" value="1"/>
</dbReference>
<proteinExistence type="inferred from homology"/>
<sequence>MHNTQVSLLAELNANNREAWQEFCRLYKPMISHWLKSHALQATDVEDISQEILLFLLENIDSFEHNGRIGAFRNWLRLVTVNIARNYLRKVNTEVNLSNFSLMLEQLEDADSNQSHLFNLAHDRVVVQILLENLAEHFQPETLTIFKLHVVDDLSAIDTAAQMNVSIASVHVAKSRVLRRLRQDAKTWLDDLCLMI</sequence>
<dbReference type="OrthoDB" id="5501064at2"/>
<dbReference type="InterPro" id="IPR039425">
    <property type="entry name" value="RNA_pol_sigma-70-like"/>
</dbReference>
<evidence type="ECO:0000256" key="1">
    <source>
        <dbReference type="ARBA" id="ARBA00010641"/>
    </source>
</evidence>
<dbReference type="PANTHER" id="PTHR43133:SF8">
    <property type="entry name" value="RNA POLYMERASE SIGMA FACTOR HI_1459-RELATED"/>
    <property type="match status" value="1"/>
</dbReference>
<evidence type="ECO:0000259" key="6">
    <source>
        <dbReference type="Pfam" id="PF04542"/>
    </source>
</evidence>
<dbReference type="AlphaFoldDB" id="A0A0F3IIA1"/>
<reference evidence="7 8" key="2">
    <citation type="journal article" date="2016" name="Microb. Ecol.">
        <title>Genome Characteristics of a Novel Type I Methanotroph (Sn10-6) Isolated from a Flooded Indian Rice Field.</title>
        <authorList>
            <person name="Rahalkar M.C."/>
            <person name="Pandit P.S."/>
            <person name="Dhakephalkar P.K."/>
            <person name="Pore S."/>
            <person name="Arora P."/>
            <person name="Kapse N."/>
        </authorList>
    </citation>
    <scope>NUCLEOTIDE SEQUENCE [LARGE SCALE GENOMIC DNA]</scope>
    <source>
        <strain evidence="7 8">Sn10-6</strain>
    </source>
</reference>
<gene>
    <name evidence="7" type="ORF">VZ94_12390</name>
</gene>
<feature type="domain" description="RNA polymerase sigma-70 region 2" evidence="6">
    <location>
        <begin position="25"/>
        <end position="90"/>
    </location>
</feature>
<dbReference type="EMBL" id="LAJX01000120">
    <property type="protein sequence ID" value="KJV06273.1"/>
    <property type="molecule type" value="Genomic_DNA"/>
</dbReference>
<dbReference type="PANTHER" id="PTHR43133">
    <property type="entry name" value="RNA POLYMERASE ECF-TYPE SIGMA FACTO"/>
    <property type="match status" value="1"/>
</dbReference>
<keyword evidence="2" id="KW-0805">Transcription regulation</keyword>
<evidence type="ECO:0000313" key="7">
    <source>
        <dbReference type="EMBL" id="KJV06273.1"/>
    </source>
</evidence>
<protein>
    <recommendedName>
        <fullName evidence="6">RNA polymerase sigma-70 region 2 domain-containing protein</fullName>
    </recommendedName>
</protein>
<dbReference type="Pfam" id="PF04542">
    <property type="entry name" value="Sigma70_r2"/>
    <property type="match status" value="1"/>
</dbReference>
<dbReference type="Gene3D" id="1.10.10.10">
    <property type="entry name" value="Winged helix-like DNA-binding domain superfamily/Winged helix DNA-binding domain"/>
    <property type="match status" value="1"/>
</dbReference>
<name>A0A0F3IIA1_9GAMM</name>
<comment type="caution">
    <text evidence="7">The sequence shown here is derived from an EMBL/GenBank/DDBJ whole genome shotgun (WGS) entry which is preliminary data.</text>
</comment>